<evidence type="ECO:0000256" key="1">
    <source>
        <dbReference type="SAM" id="Phobius"/>
    </source>
</evidence>
<sequence length="72" mass="7997">MPFPIKFGLSVAVALAALGGWFYMGYLGQSGPQWAVAFLGPFMIVSLWIFPEVMRTRSEGRTPRHQLKGARP</sequence>
<evidence type="ECO:0000313" key="3">
    <source>
        <dbReference type="Proteomes" id="UP000245926"/>
    </source>
</evidence>
<accession>A0A2U8W665</accession>
<feature type="transmembrane region" description="Helical" evidence="1">
    <location>
        <begin position="32"/>
        <end position="51"/>
    </location>
</feature>
<dbReference type="KEGG" id="mets:DK389_09930"/>
<reference evidence="3" key="1">
    <citation type="submission" date="2018-05" db="EMBL/GenBank/DDBJ databases">
        <title>Complete Genome Sequence of Methylobacterium sp. 17SD2-17.</title>
        <authorList>
            <person name="Srinivasan S."/>
        </authorList>
    </citation>
    <scope>NUCLEOTIDE SEQUENCE [LARGE SCALE GENOMIC DNA]</scope>
    <source>
        <strain evidence="3">17SD2-17</strain>
    </source>
</reference>
<dbReference type="EMBL" id="CP029550">
    <property type="protein sequence ID" value="AWN40786.1"/>
    <property type="molecule type" value="Genomic_DNA"/>
</dbReference>
<keyword evidence="1" id="KW-1133">Transmembrane helix</keyword>
<keyword evidence="1" id="KW-0812">Transmembrane</keyword>
<feature type="transmembrane region" description="Helical" evidence="1">
    <location>
        <begin position="7"/>
        <end position="26"/>
    </location>
</feature>
<dbReference type="Proteomes" id="UP000245926">
    <property type="component" value="Chromosome"/>
</dbReference>
<dbReference type="AlphaFoldDB" id="A0A2U8W665"/>
<protein>
    <submittedName>
        <fullName evidence="2">Uncharacterized protein</fullName>
    </submittedName>
</protein>
<dbReference type="OrthoDB" id="7365340at2"/>
<keyword evidence="3" id="KW-1185">Reference proteome</keyword>
<proteinExistence type="predicted"/>
<evidence type="ECO:0000313" key="2">
    <source>
        <dbReference type="EMBL" id="AWN40786.1"/>
    </source>
</evidence>
<dbReference type="RefSeq" id="WP_109889236.1">
    <property type="nucleotide sequence ID" value="NZ_CP029550.1"/>
</dbReference>
<keyword evidence="1" id="KW-0472">Membrane</keyword>
<organism evidence="2 3">
    <name type="scientific">Methylobacterium durans</name>
    <dbReference type="NCBI Taxonomy" id="2202825"/>
    <lineage>
        <taxon>Bacteria</taxon>
        <taxon>Pseudomonadati</taxon>
        <taxon>Pseudomonadota</taxon>
        <taxon>Alphaproteobacteria</taxon>
        <taxon>Hyphomicrobiales</taxon>
        <taxon>Methylobacteriaceae</taxon>
        <taxon>Methylobacterium</taxon>
    </lineage>
</organism>
<gene>
    <name evidence="2" type="ORF">DK389_09930</name>
</gene>
<name>A0A2U8W665_9HYPH</name>